<reference evidence="4 5" key="1">
    <citation type="submission" date="2023-10" db="EMBL/GenBank/DDBJ databases">
        <title>Characteristics and mechanism of a salt-tolerant marine origin heterotrophic nitrifying- aerobic denitrifying bacteria Marinobacter xestospongiae HN1.</title>
        <authorList>
            <person name="Qi R."/>
        </authorList>
    </citation>
    <scope>NUCLEOTIDE SEQUENCE [LARGE SCALE GENOMIC DNA]</scope>
    <source>
        <strain evidence="4 5">HN1</strain>
    </source>
</reference>
<evidence type="ECO:0000313" key="4">
    <source>
        <dbReference type="EMBL" id="MDV2079582.1"/>
    </source>
</evidence>
<organism evidence="4 5">
    <name type="scientific">Marinobacter xestospongiae</name>
    <dbReference type="NCBI Taxonomy" id="994319"/>
    <lineage>
        <taxon>Bacteria</taxon>
        <taxon>Pseudomonadati</taxon>
        <taxon>Pseudomonadota</taxon>
        <taxon>Gammaproteobacteria</taxon>
        <taxon>Pseudomonadales</taxon>
        <taxon>Marinobacteraceae</taxon>
        <taxon>Marinobacter</taxon>
    </lineage>
</organism>
<comment type="similarity">
    <text evidence="1">Belongs to the SCO1/2 family.</text>
</comment>
<dbReference type="CDD" id="cd02968">
    <property type="entry name" value="SCO"/>
    <property type="match status" value="1"/>
</dbReference>
<dbReference type="InterPro" id="IPR036249">
    <property type="entry name" value="Thioredoxin-like_sf"/>
</dbReference>
<protein>
    <submittedName>
        <fullName evidence="4">SCO family protein</fullName>
    </submittedName>
</protein>
<comment type="caution">
    <text evidence="4">The sequence shown here is derived from an EMBL/GenBank/DDBJ whole genome shotgun (WGS) entry which is preliminary data.</text>
</comment>
<dbReference type="PANTHER" id="PTHR12151">
    <property type="entry name" value="ELECTRON TRANSPORT PROTIN SCO1/SENC FAMILY MEMBER"/>
    <property type="match status" value="1"/>
</dbReference>
<name>A0ABU3VZ62_9GAMM</name>
<dbReference type="InterPro" id="IPR003782">
    <property type="entry name" value="SCO1/SenC"/>
</dbReference>
<feature type="domain" description="Thioredoxin" evidence="3">
    <location>
        <begin position="50"/>
        <end position="210"/>
    </location>
</feature>
<sequence length="220" mass="24496">MDRTVRNTVIILVMVVVLVFGLVVGRQVFQAETANTAPAPELSELNTFVYEQGRTLPSFQLLNEAGETVSQEALKGRWTFAFVGYTFCPDVCPATLSTLRQADGLMPDTLPQPDYLLISADPERDTPARLTEYLNFFGDDFHGLTGDLSVLRDLAKSLNAVFVHREDKGVQLVDHSAHIALINPEGEMTAVIQPPHTPKDLAEAYQKIYEWTRRNHPRAG</sequence>
<gene>
    <name evidence="4" type="ORF">RYS15_12885</name>
</gene>
<accession>A0ABU3VZ62</accession>
<dbReference type="InterPro" id="IPR013766">
    <property type="entry name" value="Thioredoxin_domain"/>
</dbReference>
<evidence type="ECO:0000313" key="5">
    <source>
        <dbReference type="Proteomes" id="UP001269819"/>
    </source>
</evidence>
<evidence type="ECO:0000259" key="3">
    <source>
        <dbReference type="PROSITE" id="PS51352"/>
    </source>
</evidence>
<dbReference type="SUPFAM" id="SSF52833">
    <property type="entry name" value="Thioredoxin-like"/>
    <property type="match status" value="1"/>
</dbReference>
<proteinExistence type="inferred from homology"/>
<dbReference type="EMBL" id="JAWIIJ010000008">
    <property type="protein sequence ID" value="MDV2079582.1"/>
    <property type="molecule type" value="Genomic_DNA"/>
</dbReference>
<dbReference type="Gene3D" id="3.40.30.10">
    <property type="entry name" value="Glutaredoxin"/>
    <property type="match status" value="1"/>
</dbReference>
<keyword evidence="2" id="KW-0186">Copper</keyword>
<keyword evidence="5" id="KW-1185">Reference proteome</keyword>
<dbReference type="PANTHER" id="PTHR12151:SF25">
    <property type="entry name" value="LINALOOL DEHYDRATASE_ISOMERASE DOMAIN-CONTAINING PROTEIN"/>
    <property type="match status" value="1"/>
</dbReference>
<evidence type="ECO:0000256" key="2">
    <source>
        <dbReference type="ARBA" id="ARBA00023008"/>
    </source>
</evidence>
<dbReference type="RefSeq" id="WP_316974109.1">
    <property type="nucleotide sequence ID" value="NZ_JAWIIJ010000008.1"/>
</dbReference>
<dbReference type="PROSITE" id="PS51352">
    <property type="entry name" value="THIOREDOXIN_2"/>
    <property type="match status" value="1"/>
</dbReference>
<evidence type="ECO:0000256" key="1">
    <source>
        <dbReference type="ARBA" id="ARBA00010996"/>
    </source>
</evidence>
<dbReference type="Proteomes" id="UP001269819">
    <property type="component" value="Unassembled WGS sequence"/>
</dbReference>
<dbReference type="Pfam" id="PF02630">
    <property type="entry name" value="SCO1-SenC"/>
    <property type="match status" value="1"/>
</dbReference>